<protein>
    <submittedName>
        <fullName evidence="1">Unnamed protein product</fullName>
    </submittedName>
</protein>
<gene>
    <name evidence="1" type="ORF">Cboi02_000243100</name>
</gene>
<name>A0A9W6WG35_CANBO</name>
<dbReference type="AlphaFoldDB" id="A0A9W6WG35"/>
<organism evidence="1 2">
    <name type="scientific">Candida boidinii</name>
    <name type="common">Yeast</name>
    <dbReference type="NCBI Taxonomy" id="5477"/>
    <lineage>
        <taxon>Eukaryota</taxon>
        <taxon>Fungi</taxon>
        <taxon>Dikarya</taxon>
        <taxon>Ascomycota</taxon>
        <taxon>Saccharomycotina</taxon>
        <taxon>Pichiomycetes</taxon>
        <taxon>Pichiales</taxon>
        <taxon>Pichiaceae</taxon>
        <taxon>Ogataea</taxon>
        <taxon>Ogataea/Candida clade</taxon>
    </lineage>
</organism>
<dbReference type="Proteomes" id="UP001165120">
    <property type="component" value="Unassembled WGS sequence"/>
</dbReference>
<sequence length="229" mass="26330">MLNNFSHNSILQHPLANISCDDDSITYDNQLYKKILSDKTPIVHDDILYEPINGPLYMASPDYGTRFQDSFGFFNVKTAQGLKFRTTQFQASETDRITAFSSQAGISNIFFSSEKGEYLEKLTEIKNRDIINQGSCVQDNFKVKRRRIVNIMIETSNTNKKDKTEISITRLKFIFSDKTSEKFGVKKFKNVTKNFYRIAEDRRLSHISVCYGTFSIRGISFTTKRVSSA</sequence>
<dbReference type="EMBL" id="BSXN01000720">
    <property type="protein sequence ID" value="GME69596.1"/>
    <property type="molecule type" value="Genomic_DNA"/>
</dbReference>
<accession>A0A9W6WG35</accession>
<evidence type="ECO:0000313" key="1">
    <source>
        <dbReference type="EMBL" id="GME69596.1"/>
    </source>
</evidence>
<evidence type="ECO:0000313" key="2">
    <source>
        <dbReference type="Proteomes" id="UP001165120"/>
    </source>
</evidence>
<reference evidence="1" key="1">
    <citation type="submission" date="2023-04" db="EMBL/GenBank/DDBJ databases">
        <title>Candida boidinii NBRC 10035.</title>
        <authorList>
            <person name="Ichikawa N."/>
            <person name="Sato H."/>
            <person name="Tonouchi N."/>
        </authorList>
    </citation>
    <scope>NUCLEOTIDE SEQUENCE</scope>
    <source>
        <strain evidence="1">NBRC 10035</strain>
    </source>
</reference>
<proteinExistence type="predicted"/>
<keyword evidence="2" id="KW-1185">Reference proteome</keyword>
<comment type="caution">
    <text evidence="1">The sequence shown here is derived from an EMBL/GenBank/DDBJ whole genome shotgun (WGS) entry which is preliminary data.</text>
</comment>